<feature type="transmembrane region" description="Helical" evidence="6">
    <location>
        <begin position="256"/>
        <end position="273"/>
    </location>
</feature>
<feature type="transmembrane region" description="Helical" evidence="6">
    <location>
        <begin position="155"/>
        <end position="176"/>
    </location>
</feature>
<comment type="caution">
    <text evidence="7">The sequence shown here is derived from an EMBL/GenBank/DDBJ whole genome shotgun (WGS) entry which is preliminary data.</text>
</comment>
<evidence type="ECO:0000256" key="4">
    <source>
        <dbReference type="ARBA" id="ARBA00022989"/>
    </source>
</evidence>
<keyword evidence="8" id="KW-1185">Reference proteome</keyword>
<dbReference type="Pfam" id="PF03631">
    <property type="entry name" value="Virul_fac_BrkB"/>
    <property type="match status" value="1"/>
</dbReference>
<accession>A0A852RWR9</accession>
<dbReference type="EMBL" id="JACCBF010000001">
    <property type="protein sequence ID" value="NYD33636.1"/>
    <property type="molecule type" value="Genomic_DNA"/>
</dbReference>
<evidence type="ECO:0000256" key="3">
    <source>
        <dbReference type="ARBA" id="ARBA00022692"/>
    </source>
</evidence>
<feature type="transmembrane region" description="Helical" evidence="6">
    <location>
        <begin position="45"/>
        <end position="66"/>
    </location>
</feature>
<feature type="transmembrane region" description="Helical" evidence="6">
    <location>
        <begin position="188"/>
        <end position="213"/>
    </location>
</feature>
<dbReference type="PANTHER" id="PTHR30213">
    <property type="entry name" value="INNER MEMBRANE PROTEIN YHJD"/>
    <property type="match status" value="1"/>
</dbReference>
<dbReference type="AlphaFoldDB" id="A0A852RWR9"/>
<keyword evidence="5 6" id="KW-0472">Membrane</keyword>
<reference evidence="7 8" key="1">
    <citation type="submission" date="2020-07" db="EMBL/GenBank/DDBJ databases">
        <title>Sequencing the genomes of 1000 actinobacteria strains.</title>
        <authorList>
            <person name="Klenk H.-P."/>
        </authorList>
    </citation>
    <scope>NUCLEOTIDE SEQUENCE [LARGE SCALE GENOMIC DNA]</scope>
    <source>
        <strain evidence="7 8">DSM 19082</strain>
    </source>
</reference>
<keyword evidence="2" id="KW-1003">Cell membrane</keyword>
<evidence type="ECO:0000256" key="6">
    <source>
        <dbReference type="SAM" id="Phobius"/>
    </source>
</evidence>
<organism evidence="7 8">
    <name type="scientific">Nocardioides kongjuensis</name>
    <dbReference type="NCBI Taxonomy" id="349522"/>
    <lineage>
        <taxon>Bacteria</taxon>
        <taxon>Bacillati</taxon>
        <taxon>Actinomycetota</taxon>
        <taxon>Actinomycetes</taxon>
        <taxon>Propionibacteriales</taxon>
        <taxon>Nocardioidaceae</taxon>
        <taxon>Nocardioides</taxon>
    </lineage>
</organism>
<gene>
    <name evidence="7" type="ORF">BJ958_005182</name>
</gene>
<evidence type="ECO:0000256" key="1">
    <source>
        <dbReference type="ARBA" id="ARBA00004651"/>
    </source>
</evidence>
<dbReference type="RefSeq" id="WP_179729650.1">
    <property type="nucleotide sequence ID" value="NZ_BAABEF010000001.1"/>
</dbReference>
<keyword evidence="4 6" id="KW-1133">Transmembrane helix</keyword>
<feature type="transmembrane region" description="Helical" evidence="6">
    <location>
        <begin position="225"/>
        <end position="244"/>
    </location>
</feature>
<evidence type="ECO:0000256" key="5">
    <source>
        <dbReference type="ARBA" id="ARBA00023136"/>
    </source>
</evidence>
<protein>
    <submittedName>
        <fullName evidence="7">Membrane protein</fullName>
    </submittedName>
</protein>
<dbReference type="PANTHER" id="PTHR30213:SF1">
    <property type="entry name" value="INNER MEMBRANE PROTEIN YHJD"/>
    <property type="match status" value="1"/>
</dbReference>
<dbReference type="Proteomes" id="UP000582231">
    <property type="component" value="Unassembled WGS sequence"/>
</dbReference>
<sequence>MKLVERAKAKVAELRERWPLVDHAVRTQEHYSAVQGSQQAGGVTYFGFLSVFPILALAFFVVGWVAHVYPDAQDTLVKAIDEVLPGLVGSGDGQVDLTDIQDAAGTVGIIGLVGVPYAGLGWLSSVQSALTVLFEMPTRLRPSFVMGKVRDLATLAVLGVVLFSSVIASAVLTRFSRGLLDLVGIGAQLGWLVAVLAVLLGLAASALLFFLMFRILVAPSLPDRALWSGAVLGALGFEVLKQLSGLLLTSTRGQPAFQAFGIALILLVWINYFSRVILYAAAWAQTSPLADRPPVPVPAATAIAAAATSRPDADEGATGSRAPGLLAFAAGSVAGALVARVGRRTPRSGRLGR</sequence>
<name>A0A852RWR9_9ACTN</name>
<comment type="subcellular location">
    <subcellularLocation>
        <location evidence="1">Cell membrane</location>
        <topology evidence="1">Multi-pass membrane protein</topology>
    </subcellularLocation>
</comment>
<evidence type="ECO:0000256" key="2">
    <source>
        <dbReference type="ARBA" id="ARBA00022475"/>
    </source>
</evidence>
<proteinExistence type="predicted"/>
<evidence type="ECO:0000313" key="8">
    <source>
        <dbReference type="Proteomes" id="UP000582231"/>
    </source>
</evidence>
<dbReference type="GO" id="GO:0005886">
    <property type="term" value="C:plasma membrane"/>
    <property type="evidence" value="ECO:0007669"/>
    <property type="project" value="UniProtKB-SubCell"/>
</dbReference>
<keyword evidence="3 6" id="KW-0812">Transmembrane</keyword>
<dbReference type="InterPro" id="IPR017039">
    <property type="entry name" value="Virul_fac_BrkB"/>
</dbReference>
<feature type="transmembrane region" description="Helical" evidence="6">
    <location>
        <begin position="109"/>
        <end position="134"/>
    </location>
</feature>
<evidence type="ECO:0000313" key="7">
    <source>
        <dbReference type="EMBL" id="NYD33636.1"/>
    </source>
</evidence>